<feature type="region of interest" description="Disordered" evidence="1">
    <location>
        <begin position="40"/>
        <end position="74"/>
    </location>
</feature>
<sequence length="74" mass="7950">MPWQRADTEHTSRKEQPMPTYLTRRDADHHVQELEAPAVTEAADRAADESAQLAWPGSAAAAGRGTDTSAPPAP</sequence>
<feature type="region of interest" description="Disordered" evidence="1">
    <location>
        <begin position="1"/>
        <end position="21"/>
    </location>
</feature>
<evidence type="ECO:0000313" key="2">
    <source>
        <dbReference type="EMBL" id="OEJ21596.1"/>
    </source>
</evidence>
<accession>A0A1E5NZ49</accession>
<organism evidence="2 3">
    <name type="scientific">Streptomyces agglomeratus</name>
    <dbReference type="NCBI Taxonomy" id="285458"/>
    <lineage>
        <taxon>Bacteria</taxon>
        <taxon>Bacillati</taxon>
        <taxon>Actinomycetota</taxon>
        <taxon>Actinomycetes</taxon>
        <taxon>Kitasatosporales</taxon>
        <taxon>Streptomycetaceae</taxon>
        <taxon>Streptomyces</taxon>
    </lineage>
</organism>
<reference evidence="2 3" key="1">
    <citation type="submission" date="2016-08" db="EMBL/GenBank/DDBJ databases">
        <title>Complete genome sequence of Streptomyces agglomeratus strain 6-3-2, a novel anti-MRSA actinomycete isolated from Wuli of Tebit, China.</title>
        <authorList>
            <person name="Chen X."/>
        </authorList>
    </citation>
    <scope>NUCLEOTIDE SEQUENCE [LARGE SCALE GENOMIC DNA]</scope>
    <source>
        <strain evidence="2 3">6-3-2</strain>
    </source>
</reference>
<proteinExistence type="predicted"/>
<gene>
    <name evidence="2" type="ORF">AS594_39400</name>
</gene>
<evidence type="ECO:0000256" key="1">
    <source>
        <dbReference type="SAM" id="MobiDB-lite"/>
    </source>
</evidence>
<feature type="compositionally biased region" description="Basic and acidic residues" evidence="1">
    <location>
        <begin position="1"/>
        <end position="16"/>
    </location>
</feature>
<comment type="caution">
    <text evidence="2">The sequence shown here is derived from an EMBL/GenBank/DDBJ whole genome shotgun (WGS) entry which is preliminary data.</text>
</comment>
<dbReference type="EMBL" id="MEHJ01000002">
    <property type="protein sequence ID" value="OEJ21596.1"/>
    <property type="molecule type" value="Genomic_DNA"/>
</dbReference>
<keyword evidence="3" id="KW-1185">Reference proteome</keyword>
<dbReference type="Proteomes" id="UP000095759">
    <property type="component" value="Unassembled WGS sequence"/>
</dbReference>
<protein>
    <submittedName>
        <fullName evidence="2">Uncharacterized protein</fullName>
    </submittedName>
</protein>
<evidence type="ECO:0000313" key="3">
    <source>
        <dbReference type="Proteomes" id="UP000095759"/>
    </source>
</evidence>
<dbReference type="AlphaFoldDB" id="A0A1E5NZ49"/>
<name>A0A1E5NZ49_9ACTN</name>